<comment type="subcellular location">
    <subcellularLocation>
        <location evidence="2">Endoplasmic reticulum membrane</location>
    </subcellularLocation>
</comment>
<dbReference type="CTD" id="33298"/>
<protein>
    <recommendedName>
        <fullName evidence="5">ditrans,polycis-polyprenyl diphosphate synthase [(2E,6E)-farnesyldiphosphate specific]</fullName>
        <ecNumber evidence="5">2.5.1.87</ecNumber>
    </recommendedName>
</protein>
<dbReference type="GO" id="GO:0045547">
    <property type="term" value="F:ditrans,polycis-polyprenyl diphosphate synthase [(2E,6E)-farnesyl diphosphate specific] activity"/>
    <property type="evidence" value="ECO:0007669"/>
    <property type="project" value="UniProtKB-EC"/>
</dbReference>
<evidence type="ECO:0000256" key="13">
    <source>
        <dbReference type="SAM" id="Phobius"/>
    </source>
</evidence>
<evidence type="ECO:0000256" key="1">
    <source>
        <dbReference type="ARBA" id="ARBA00001946"/>
    </source>
</evidence>
<dbReference type="GeneID" id="105262807"/>
<evidence type="ECO:0000256" key="12">
    <source>
        <dbReference type="ARBA" id="ARBA00047353"/>
    </source>
</evidence>
<dbReference type="InterPro" id="IPR036424">
    <property type="entry name" value="UPP_synth-like_sf"/>
</dbReference>
<evidence type="ECO:0000256" key="9">
    <source>
        <dbReference type="ARBA" id="ARBA00022842"/>
    </source>
</evidence>
<evidence type="ECO:0000256" key="2">
    <source>
        <dbReference type="ARBA" id="ARBA00004586"/>
    </source>
</evidence>
<dbReference type="EC" id="2.5.1.87" evidence="5"/>
<dbReference type="SUPFAM" id="SSF64005">
    <property type="entry name" value="Undecaprenyl diphosphate synthase"/>
    <property type="match status" value="1"/>
</dbReference>
<keyword evidence="9" id="KW-0460">Magnesium</keyword>
<comment type="catalytic activity">
    <reaction evidence="12">
        <text>n isopentenyl diphosphate + (2E,6E)-farnesyl diphosphate = a di-trans,poly-cis-polyprenyl diphosphate + n diphosphate</text>
        <dbReference type="Rhea" id="RHEA:53008"/>
        <dbReference type="Rhea" id="RHEA-COMP:19494"/>
        <dbReference type="ChEBI" id="CHEBI:33019"/>
        <dbReference type="ChEBI" id="CHEBI:128769"/>
        <dbReference type="ChEBI" id="CHEBI:136960"/>
        <dbReference type="ChEBI" id="CHEBI:175763"/>
        <dbReference type="EC" id="2.5.1.87"/>
    </reaction>
</comment>
<evidence type="ECO:0000313" key="14">
    <source>
        <dbReference type="Proteomes" id="UP000694866"/>
    </source>
</evidence>
<dbReference type="PANTHER" id="PTHR21528:SF0">
    <property type="entry name" value="DEHYDRODOLICHYL DIPHOSPHATE SYNTHASE COMPLEX SUBUNIT NUS1"/>
    <property type="match status" value="1"/>
</dbReference>
<evidence type="ECO:0000256" key="11">
    <source>
        <dbReference type="ARBA" id="ARBA00023136"/>
    </source>
</evidence>
<evidence type="ECO:0000256" key="7">
    <source>
        <dbReference type="ARBA" id="ARBA00022692"/>
    </source>
</evidence>
<dbReference type="Proteomes" id="UP000694866">
    <property type="component" value="Unplaced"/>
</dbReference>
<keyword evidence="11 13" id="KW-0472">Membrane</keyword>
<dbReference type="Gene3D" id="3.40.1180.10">
    <property type="entry name" value="Decaprenyl diphosphate synthase-like"/>
    <property type="match status" value="1"/>
</dbReference>
<dbReference type="OrthoDB" id="19639at2759"/>
<keyword evidence="10 13" id="KW-1133">Transmembrane helix</keyword>
<evidence type="ECO:0000256" key="5">
    <source>
        <dbReference type="ARBA" id="ARBA00012596"/>
    </source>
</evidence>
<accession>A0A9R1STK6</accession>
<reference evidence="15" key="1">
    <citation type="submission" date="2025-08" db="UniProtKB">
        <authorList>
            <consortium name="RefSeq"/>
        </authorList>
    </citation>
    <scope>IDENTIFICATION</scope>
    <source>
        <strain evidence="15">USDA-PBARC FA_bdor</strain>
        <tissue evidence="15">Whole organism</tissue>
    </source>
</reference>
<gene>
    <name evidence="15" type="primary">Tango14</name>
</gene>
<dbReference type="AlphaFoldDB" id="A0A9R1STK6"/>
<feature type="transmembrane region" description="Helical" evidence="13">
    <location>
        <begin position="6"/>
        <end position="28"/>
    </location>
</feature>
<keyword evidence="6" id="KW-0808">Transferase</keyword>
<dbReference type="RefSeq" id="XP_011296904.1">
    <property type="nucleotide sequence ID" value="XM_011298602.1"/>
</dbReference>
<keyword evidence="14" id="KW-1185">Reference proteome</keyword>
<proteinExistence type="inferred from homology"/>
<dbReference type="KEGG" id="fas:105262807"/>
<comment type="cofactor">
    <cofactor evidence="1">
        <name>Mg(2+)</name>
        <dbReference type="ChEBI" id="CHEBI:18420"/>
    </cofactor>
</comment>
<comment type="similarity">
    <text evidence="4">Belongs to the UPP synthase family.</text>
</comment>
<keyword evidence="7 13" id="KW-0812">Transmembrane</keyword>
<keyword evidence="8" id="KW-0256">Endoplasmic reticulum</keyword>
<dbReference type="GO" id="GO:1904423">
    <property type="term" value="C:dehydrodolichyl diphosphate synthase complex"/>
    <property type="evidence" value="ECO:0007669"/>
    <property type="project" value="InterPro"/>
</dbReference>
<evidence type="ECO:0000313" key="15">
    <source>
        <dbReference type="RefSeq" id="XP_011296904.1"/>
    </source>
</evidence>
<sequence>MSTLLHAVLPIVHFVYSVYLVISTQWALIQSRFWKKFSCTASGSPEWDVSGIKKLPGHLAVVVGFEDVSFVDLAKIICWTASLRIPHVSFYDLDGVIKKNSSKLRREFEILRPNLDLRVTWEPDKTSTKDHTANEINGFTSTKVHFLSYDNGKHGIIEFTKELSHAVSQGFLKTSEIDIKLIDEKLQYNFPDPDLAIVCGKTFSTFGVLPWHIRVTEFVHLSTHHDVTQQDFMNILVRYDRCEQRYGK</sequence>
<dbReference type="PANTHER" id="PTHR21528">
    <property type="entry name" value="DEHYDRODOLICHYL DIPHOSPHATE SYNTHASE COMPLEX SUBUNIT NUS1"/>
    <property type="match status" value="1"/>
</dbReference>
<name>A0A9R1STK6_9HYME</name>
<dbReference type="GO" id="GO:0005789">
    <property type="term" value="C:endoplasmic reticulum membrane"/>
    <property type="evidence" value="ECO:0007669"/>
    <property type="project" value="UniProtKB-SubCell"/>
</dbReference>
<evidence type="ECO:0000256" key="3">
    <source>
        <dbReference type="ARBA" id="ARBA00004922"/>
    </source>
</evidence>
<evidence type="ECO:0000256" key="10">
    <source>
        <dbReference type="ARBA" id="ARBA00022989"/>
    </source>
</evidence>
<comment type="pathway">
    <text evidence="3">Protein modification; protein glycosylation.</text>
</comment>
<evidence type="ECO:0000256" key="6">
    <source>
        <dbReference type="ARBA" id="ARBA00022679"/>
    </source>
</evidence>
<dbReference type="InterPro" id="IPR038887">
    <property type="entry name" value="Nus1/NgBR"/>
</dbReference>
<evidence type="ECO:0000256" key="8">
    <source>
        <dbReference type="ARBA" id="ARBA00022824"/>
    </source>
</evidence>
<organism evidence="14 15">
    <name type="scientific">Fopius arisanus</name>
    <dbReference type="NCBI Taxonomy" id="64838"/>
    <lineage>
        <taxon>Eukaryota</taxon>
        <taxon>Metazoa</taxon>
        <taxon>Ecdysozoa</taxon>
        <taxon>Arthropoda</taxon>
        <taxon>Hexapoda</taxon>
        <taxon>Insecta</taxon>
        <taxon>Pterygota</taxon>
        <taxon>Neoptera</taxon>
        <taxon>Endopterygota</taxon>
        <taxon>Hymenoptera</taxon>
        <taxon>Apocrita</taxon>
        <taxon>Ichneumonoidea</taxon>
        <taxon>Braconidae</taxon>
        <taxon>Opiinae</taxon>
        <taxon>Fopius</taxon>
    </lineage>
</organism>
<evidence type="ECO:0000256" key="4">
    <source>
        <dbReference type="ARBA" id="ARBA00005432"/>
    </source>
</evidence>